<evidence type="ECO:0000256" key="1">
    <source>
        <dbReference type="SAM" id="Phobius"/>
    </source>
</evidence>
<name>A0AAD1USR5_EUPCR</name>
<protein>
    <submittedName>
        <fullName evidence="2">Uncharacterized protein</fullName>
    </submittedName>
</protein>
<accession>A0AAD1USR5</accession>
<gene>
    <name evidence="2" type="ORF">ECRASSUSDP1_LOCUS12108</name>
</gene>
<sequence>MESKRVNKVYKRAAKNTVIIDRRVGKKGTECPVDQDVLDFNDFQQEMNTGKKNGIRANLGEKPEALNGDNTSSKWTKYGLMLFIFSVIMYYLLIDKIVSLLQHF</sequence>
<keyword evidence="1" id="KW-0472">Membrane</keyword>
<keyword evidence="1" id="KW-1133">Transmembrane helix</keyword>
<comment type="caution">
    <text evidence="2">The sequence shown here is derived from an EMBL/GenBank/DDBJ whole genome shotgun (WGS) entry which is preliminary data.</text>
</comment>
<keyword evidence="3" id="KW-1185">Reference proteome</keyword>
<dbReference type="Proteomes" id="UP001295684">
    <property type="component" value="Unassembled WGS sequence"/>
</dbReference>
<reference evidence="2" key="1">
    <citation type="submission" date="2023-07" db="EMBL/GenBank/DDBJ databases">
        <authorList>
            <consortium name="AG Swart"/>
            <person name="Singh M."/>
            <person name="Singh A."/>
            <person name="Seah K."/>
            <person name="Emmerich C."/>
        </authorList>
    </citation>
    <scope>NUCLEOTIDE SEQUENCE</scope>
    <source>
        <strain evidence="2">DP1</strain>
    </source>
</reference>
<feature type="transmembrane region" description="Helical" evidence="1">
    <location>
        <begin position="75"/>
        <end position="94"/>
    </location>
</feature>
<organism evidence="2 3">
    <name type="scientific">Euplotes crassus</name>
    <dbReference type="NCBI Taxonomy" id="5936"/>
    <lineage>
        <taxon>Eukaryota</taxon>
        <taxon>Sar</taxon>
        <taxon>Alveolata</taxon>
        <taxon>Ciliophora</taxon>
        <taxon>Intramacronucleata</taxon>
        <taxon>Spirotrichea</taxon>
        <taxon>Hypotrichia</taxon>
        <taxon>Euplotida</taxon>
        <taxon>Euplotidae</taxon>
        <taxon>Moneuplotes</taxon>
    </lineage>
</organism>
<keyword evidence="1" id="KW-0812">Transmembrane</keyword>
<proteinExistence type="predicted"/>
<dbReference type="AlphaFoldDB" id="A0AAD1USR5"/>
<evidence type="ECO:0000313" key="2">
    <source>
        <dbReference type="EMBL" id="CAI2370789.1"/>
    </source>
</evidence>
<dbReference type="EMBL" id="CAMPGE010011999">
    <property type="protein sequence ID" value="CAI2370789.1"/>
    <property type="molecule type" value="Genomic_DNA"/>
</dbReference>
<evidence type="ECO:0000313" key="3">
    <source>
        <dbReference type="Proteomes" id="UP001295684"/>
    </source>
</evidence>